<evidence type="ECO:0000256" key="6">
    <source>
        <dbReference type="ARBA" id="ARBA00023002"/>
    </source>
</evidence>
<keyword evidence="3" id="KW-0812">Transmembrane</keyword>
<dbReference type="GO" id="GO:0016705">
    <property type="term" value="F:oxidoreductase activity, acting on paired donors, with incorporation or reduction of molecular oxygen"/>
    <property type="evidence" value="ECO:0007669"/>
    <property type="project" value="InterPro"/>
</dbReference>
<evidence type="ECO:0000256" key="5">
    <source>
        <dbReference type="ARBA" id="ARBA00022989"/>
    </source>
</evidence>
<comment type="subcellular location">
    <subcellularLocation>
        <location evidence="1">Membrane</location>
    </subcellularLocation>
</comment>
<comment type="cofactor">
    <cofactor evidence="9">
        <name>heme</name>
        <dbReference type="ChEBI" id="CHEBI:30413"/>
    </cofactor>
</comment>
<dbReference type="VEuPathDB" id="FungiDB:G647_08332"/>
<dbReference type="OrthoDB" id="1470350at2759"/>
<protein>
    <submittedName>
        <fullName evidence="10">Cytochrome P450</fullName>
    </submittedName>
</protein>
<keyword evidence="2 9" id="KW-0349">Heme</keyword>
<evidence type="ECO:0000256" key="8">
    <source>
        <dbReference type="ARBA" id="ARBA00023136"/>
    </source>
</evidence>
<evidence type="ECO:0000256" key="3">
    <source>
        <dbReference type="ARBA" id="ARBA00022692"/>
    </source>
</evidence>
<dbReference type="Pfam" id="PF00067">
    <property type="entry name" value="p450"/>
    <property type="match status" value="1"/>
</dbReference>
<keyword evidence="8" id="KW-0472">Membrane</keyword>
<name>A0A1C1CI35_9EURO</name>
<evidence type="ECO:0000256" key="2">
    <source>
        <dbReference type="ARBA" id="ARBA00022617"/>
    </source>
</evidence>
<dbReference type="GO" id="GO:0020037">
    <property type="term" value="F:heme binding"/>
    <property type="evidence" value="ECO:0007669"/>
    <property type="project" value="InterPro"/>
</dbReference>
<evidence type="ECO:0000313" key="11">
    <source>
        <dbReference type="Proteomes" id="UP000094526"/>
    </source>
</evidence>
<dbReference type="GO" id="GO:0005506">
    <property type="term" value="F:iron ion binding"/>
    <property type="evidence" value="ECO:0007669"/>
    <property type="project" value="InterPro"/>
</dbReference>
<dbReference type="Proteomes" id="UP000094526">
    <property type="component" value="Unassembled WGS sequence"/>
</dbReference>
<evidence type="ECO:0000256" key="7">
    <source>
        <dbReference type="ARBA" id="ARBA00023004"/>
    </source>
</evidence>
<proteinExistence type="predicted"/>
<dbReference type="AlphaFoldDB" id="A0A1C1CI35"/>
<dbReference type="CDD" id="cd11070">
    <property type="entry name" value="CYP56-like"/>
    <property type="match status" value="1"/>
</dbReference>
<dbReference type="GO" id="GO:0016020">
    <property type="term" value="C:membrane"/>
    <property type="evidence" value="ECO:0007669"/>
    <property type="project" value="UniProtKB-SubCell"/>
</dbReference>
<dbReference type="PRINTS" id="PR00385">
    <property type="entry name" value="P450"/>
</dbReference>
<dbReference type="PRINTS" id="PR00463">
    <property type="entry name" value="EP450I"/>
</dbReference>
<dbReference type="InterPro" id="IPR001128">
    <property type="entry name" value="Cyt_P450"/>
</dbReference>
<evidence type="ECO:0000256" key="4">
    <source>
        <dbReference type="ARBA" id="ARBA00022723"/>
    </source>
</evidence>
<dbReference type="STRING" id="86049.A0A1C1CI35"/>
<feature type="binding site" description="axial binding residue" evidence="9">
    <location>
        <position position="497"/>
    </location>
    <ligand>
        <name>heme</name>
        <dbReference type="ChEBI" id="CHEBI:30413"/>
    </ligand>
    <ligandPart>
        <name>Fe</name>
        <dbReference type="ChEBI" id="CHEBI:18248"/>
    </ligandPart>
</feature>
<evidence type="ECO:0000256" key="9">
    <source>
        <dbReference type="PIRSR" id="PIRSR602401-1"/>
    </source>
</evidence>
<dbReference type="Gene3D" id="1.10.630.10">
    <property type="entry name" value="Cytochrome P450"/>
    <property type="match status" value="1"/>
</dbReference>
<dbReference type="VEuPathDB" id="FungiDB:CLCR_03984"/>
<dbReference type="InterPro" id="IPR036396">
    <property type="entry name" value="Cyt_P450_sf"/>
</dbReference>
<keyword evidence="5" id="KW-1133">Transmembrane helix</keyword>
<accession>A0A1C1CI35</accession>
<sequence length="608" mass="68439">MFVIFAGFALALPYLVWSVFRFTNNYIEATKIGLPILICPIDPRNPLWLLAKDRLRPIISCLPVGLGEWADRAEVGWTFYPKFSVHAKYGQAFTIVSPGSNEIYMAEPAATEDIMRRRNDFIKDPAVYGMLDFYGPNLDTVNGKVWDRHRKITVPPFNEQNSALVWRESAEQADQMLEAWSKAEYVTTTQTDVHAVALNVLCGAGFGMHSSFLDARSPVADSQSQARLGYRQSLQTLLANIIQLVLWSLLKKAGIPQYMFFGGIRKVALAYEEFRGYMVEMLEKEKTAFAQGDLTRHNLMSALVRASEQSREAARTSKESSDVSAAGLSDDEVLGNLFIYNLAGHDTTAATLHFAITLLAVYPEWQKWIAEEVDHVRKADPSGLWYYEETFPLLERCLALMYETVRLYGPVAMMPRYTGNAAQSLKILDKECIIPPRTSVQLNFAGLHTHPDYWGRDALDFRPDRWIVPGEKKAGEPSLFQPPPGSFVAWNSGPRVCKLTSPSSIYKLDIVRHGTFSEETGTFSSCEVGSNILIGPGKKFSQVEFVRIIFTLFANGSRVRLVREPGESEQAVRARILRIVEEAKVEVTLKIVDAERIKLKWTKETDPP</sequence>
<keyword evidence="4 9" id="KW-0479">Metal-binding</keyword>
<dbReference type="PANTHER" id="PTHR24282:SF211">
    <property type="entry name" value="CYTOCHROME P450-RELATED"/>
    <property type="match status" value="1"/>
</dbReference>
<dbReference type="EMBL" id="LGRB01000012">
    <property type="protein sequence ID" value="OCT48183.1"/>
    <property type="molecule type" value="Genomic_DNA"/>
</dbReference>
<reference evidence="11" key="1">
    <citation type="submission" date="2015-07" db="EMBL/GenBank/DDBJ databases">
        <authorList>
            <person name="Teixeira M.M."/>
            <person name="Souza R.C."/>
            <person name="Almeida L.G."/>
            <person name="Vicente V.A."/>
            <person name="de Hoog S."/>
            <person name="Bocca A.L."/>
            <person name="de Almeida S.R."/>
            <person name="Vasconcelos A.T."/>
            <person name="Felipe M.S."/>
        </authorList>
    </citation>
    <scope>NUCLEOTIDE SEQUENCE [LARGE SCALE GENOMIC DNA]</scope>
    <source>
        <strain evidence="11">KSF</strain>
    </source>
</reference>
<dbReference type="SUPFAM" id="SSF48264">
    <property type="entry name" value="Cytochrome P450"/>
    <property type="match status" value="1"/>
</dbReference>
<gene>
    <name evidence="10" type="ORF">CLCR_03984</name>
</gene>
<evidence type="ECO:0000256" key="1">
    <source>
        <dbReference type="ARBA" id="ARBA00004370"/>
    </source>
</evidence>
<keyword evidence="6" id="KW-0560">Oxidoreductase</keyword>
<organism evidence="10 11">
    <name type="scientific">Cladophialophora carrionii</name>
    <dbReference type="NCBI Taxonomy" id="86049"/>
    <lineage>
        <taxon>Eukaryota</taxon>
        <taxon>Fungi</taxon>
        <taxon>Dikarya</taxon>
        <taxon>Ascomycota</taxon>
        <taxon>Pezizomycotina</taxon>
        <taxon>Eurotiomycetes</taxon>
        <taxon>Chaetothyriomycetidae</taxon>
        <taxon>Chaetothyriales</taxon>
        <taxon>Herpotrichiellaceae</taxon>
        <taxon>Cladophialophora</taxon>
    </lineage>
</organism>
<dbReference type="InterPro" id="IPR002401">
    <property type="entry name" value="Cyt_P450_E_grp-I"/>
</dbReference>
<comment type="caution">
    <text evidence="10">The sequence shown here is derived from an EMBL/GenBank/DDBJ whole genome shotgun (WGS) entry which is preliminary data.</text>
</comment>
<evidence type="ECO:0000313" key="10">
    <source>
        <dbReference type="EMBL" id="OCT48183.1"/>
    </source>
</evidence>
<dbReference type="GO" id="GO:0004497">
    <property type="term" value="F:monooxygenase activity"/>
    <property type="evidence" value="ECO:0007669"/>
    <property type="project" value="InterPro"/>
</dbReference>
<keyword evidence="7 9" id="KW-0408">Iron</keyword>
<dbReference type="PANTHER" id="PTHR24282">
    <property type="entry name" value="CYTOCHROME P450 FAMILY MEMBER"/>
    <property type="match status" value="1"/>
</dbReference>
<keyword evidence="11" id="KW-1185">Reference proteome</keyword>
<dbReference type="InterPro" id="IPR050665">
    <property type="entry name" value="Cytochrome_P450_Monooxygen"/>
</dbReference>